<evidence type="ECO:0000256" key="1">
    <source>
        <dbReference type="ARBA" id="ARBA00022723"/>
    </source>
</evidence>
<evidence type="ECO:0000313" key="5">
    <source>
        <dbReference type="Proteomes" id="UP000681027"/>
    </source>
</evidence>
<dbReference type="PROSITE" id="PS00629">
    <property type="entry name" value="IMP_1"/>
    <property type="match status" value="1"/>
</dbReference>
<dbReference type="Pfam" id="PF00459">
    <property type="entry name" value="Inositol_P"/>
    <property type="match status" value="1"/>
</dbReference>
<dbReference type="Gene3D" id="3.30.540.10">
    <property type="entry name" value="Fructose-1,6-Bisphosphatase, subunit A, domain 1"/>
    <property type="match status" value="1"/>
</dbReference>
<keyword evidence="5" id="KW-1185">Reference proteome</keyword>
<sequence length="263" mass="30176">MEDLQTVHKEIINWLNEIVPIIKSDILEELTIETKLNRKDLVTNIDKKVQDFLVRKITDSYPTHMIIGEESQELIINDNREHVWVIDPIDGTTNFVKQQDHFCILIAYYENDIGKLGYIFDVMNDDLYYAIENKGVFLNGETMPAPEEISLQEGLISADVRNWYGKECFGRLAEESFDIRYFGCGGIDCIHVITGKFAAFATSKSGPWDLAAQLVFAKELGLKASRFDGSELHYLDHGDWVFANKGTYQDLIPILKDWDLDKN</sequence>
<comment type="caution">
    <text evidence="4">The sequence shown here is derived from an EMBL/GenBank/DDBJ whole genome shotgun (WGS) entry which is preliminary data.</text>
</comment>
<dbReference type="PANTHER" id="PTHR20854">
    <property type="entry name" value="INOSITOL MONOPHOSPHATASE"/>
    <property type="match status" value="1"/>
</dbReference>
<evidence type="ECO:0000313" key="4">
    <source>
        <dbReference type="EMBL" id="MBS4191968.1"/>
    </source>
</evidence>
<evidence type="ECO:0000256" key="3">
    <source>
        <dbReference type="ARBA" id="ARBA00022842"/>
    </source>
</evidence>
<evidence type="ECO:0000256" key="2">
    <source>
        <dbReference type="ARBA" id="ARBA00022801"/>
    </source>
</evidence>
<dbReference type="InterPro" id="IPR000760">
    <property type="entry name" value="Inositol_monophosphatase-like"/>
</dbReference>
<name>A0ABS5NVX3_9BACI</name>
<keyword evidence="3" id="KW-0460">Magnesium</keyword>
<dbReference type="PANTHER" id="PTHR20854:SF4">
    <property type="entry name" value="INOSITOL-1-MONOPHOSPHATASE-RELATED"/>
    <property type="match status" value="1"/>
</dbReference>
<dbReference type="Proteomes" id="UP000681027">
    <property type="component" value="Unassembled WGS sequence"/>
</dbReference>
<dbReference type="EMBL" id="JAGYPM010000004">
    <property type="protein sequence ID" value="MBS4191968.1"/>
    <property type="molecule type" value="Genomic_DNA"/>
</dbReference>
<dbReference type="InterPro" id="IPR020583">
    <property type="entry name" value="Inositol_monoP_metal-BS"/>
</dbReference>
<dbReference type="CDD" id="cd01637">
    <property type="entry name" value="IMPase_like"/>
    <property type="match status" value="1"/>
</dbReference>
<organism evidence="4 5">
    <name type="scientific">Cytobacillus citreus</name>
    <dbReference type="NCBI Taxonomy" id="2833586"/>
    <lineage>
        <taxon>Bacteria</taxon>
        <taxon>Bacillati</taxon>
        <taxon>Bacillota</taxon>
        <taxon>Bacilli</taxon>
        <taxon>Bacillales</taxon>
        <taxon>Bacillaceae</taxon>
        <taxon>Cytobacillus</taxon>
    </lineage>
</organism>
<proteinExistence type="predicted"/>
<reference evidence="4 5" key="1">
    <citation type="submission" date="2021-05" db="EMBL/GenBank/DDBJ databases">
        <title>Novel Bacillus species.</title>
        <authorList>
            <person name="Liu G."/>
        </authorList>
    </citation>
    <scope>NUCLEOTIDE SEQUENCE [LARGE SCALE GENOMIC DNA]</scope>
    <source>
        <strain evidence="4 5">FJAT-49705</strain>
    </source>
</reference>
<keyword evidence="1" id="KW-0479">Metal-binding</keyword>
<dbReference type="Gene3D" id="3.40.190.80">
    <property type="match status" value="1"/>
</dbReference>
<dbReference type="SUPFAM" id="SSF56655">
    <property type="entry name" value="Carbohydrate phosphatase"/>
    <property type="match status" value="1"/>
</dbReference>
<gene>
    <name evidence="4" type="ORF">KHA94_17525</name>
</gene>
<dbReference type="PRINTS" id="PR00377">
    <property type="entry name" value="IMPHPHTASES"/>
</dbReference>
<dbReference type="RefSeq" id="WP_213103427.1">
    <property type="nucleotide sequence ID" value="NZ_JAGYPM010000004.1"/>
</dbReference>
<accession>A0ABS5NVX3</accession>
<protein>
    <submittedName>
        <fullName evidence="4">Inositol monophosphatase family protein</fullName>
    </submittedName>
</protein>
<keyword evidence="2" id="KW-0378">Hydrolase</keyword>